<feature type="transmembrane region" description="Helical" evidence="1">
    <location>
        <begin position="409"/>
        <end position="426"/>
    </location>
</feature>
<keyword evidence="1" id="KW-0472">Membrane</keyword>
<dbReference type="RefSeq" id="WP_345094228.1">
    <property type="nucleotide sequence ID" value="NZ_BAABCS010000019.1"/>
</dbReference>
<dbReference type="Proteomes" id="UP001500426">
    <property type="component" value="Unassembled WGS sequence"/>
</dbReference>
<dbReference type="EMBL" id="BAABCS010000019">
    <property type="protein sequence ID" value="GAA4053925.1"/>
    <property type="molecule type" value="Genomic_DNA"/>
</dbReference>
<accession>A0ABP7UWL1</accession>
<gene>
    <name evidence="2" type="ORF">GCM10022388_20460</name>
</gene>
<keyword evidence="1" id="KW-0812">Transmembrane</keyword>
<feature type="transmembrane region" description="Helical" evidence="1">
    <location>
        <begin position="72"/>
        <end position="90"/>
    </location>
</feature>
<feature type="transmembrane region" description="Helical" evidence="1">
    <location>
        <begin position="111"/>
        <end position="130"/>
    </location>
</feature>
<proteinExistence type="predicted"/>
<evidence type="ECO:0000256" key="1">
    <source>
        <dbReference type="SAM" id="Phobius"/>
    </source>
</evidence>
<reference evidence="3" key="1">
    <citation type="journal article" date="2019" name="Int. J. Syst. Evol. Microbiol.">
        <title>The Global Catalogue of Microorganisms (GCM) 10K type strain sequencing project: providing services to taxonomists for standard genome sequencing and annotation.</title>
        <authorList>
            <consortium name="The Broad Institute Genomics Platform"/>
            <consortium name="The Broad Institute Genome Sequencing Center for Infectious Disease"/>
            <person name="Wu L."/>
            <person name="Ma J."/>
        </authorList>
    </citation>
    <scope>NUCLEOTIDE SEQUENCE [LARGE SCALE GENOMIC DNA]</scope>
    <source>
        <strain evidence="3">JCM 17068</strain>
    </source>
</reference>
<feature type="transmembrane region" description="Helical" evidence="1">
    <location>
        <begin position="217"/>
        <end position="237"/>
    </location>
</feature>
<feature type="transmembrane region" description="Helical" evidence="1">
    <location>
        <begin position="168"/>
        <end position="186"/>
    </location>
</feature>
<evidence type="ECO:0000313" key="3">
    <source>
        <dbReference type="Proteomes" id="UP001500426"/>
    </source>
</evidence>
<organism evidence="2 3">
    <name type="scientific">Flavobacterium chungnamense</name>
    <dbReference type="NCBI Taxonomy" id="706182"/>
    <lineage>
        <taxon>Bacteria</taxon>
        <taxon>Pseudomonadati</taxon>
        <taxon>Bacteroidota</taxon>
        <taxon>Flavobacteriia</taxon>
        <taxon>Flavobacteriales</taxon>
        <taxon>Flavobacteriaceae</taxon>
        <taxon>Flavobacterium</taxon>
    </lineage>
</organism>
<keyword evidence="3" id="KW-1185">Reference proteome</keyword>
<feature type="transmembrane region" description="Helical" evidence="1">
    <location>
        <begin position="380"/>
        <end position="397"/>
    </location>
</feature>
<feature type="transmembrane region" description="Helical" evidence="1">
    <location>
        <begin position="193"/>
        <end position="211"/>
    </location>
</feature>
<name>A0ABP7UWL1_9FLAO</name>
<comment type="caution">
    <text evidence="2">The sequence shown here is derived from an EMBL/GenBank/DDBJ whole genome shotgun (WGS) entry which is preliminary data.</text>
</comment>
<protein>
    <recommendedName>
        <fullName evidence="4">Oligosaccharide repeat unit polymerase</fullName>
    </recommendedName>
</protein>
<sequence length="469" mass="55266">MLQFDSILFIIAFIVLLAQFVIFYFKLGLKMIAHPGTFFALIWLFSTISQYFLIKFDLAIIKDIDSINELNIFVIFTSVFFSLWQLFYKYESYSINKTFNFKINYNLYKKLLIVMLVGAILQMLYTWYSIGVSSFNIAEIRDLNTSDKTNYFGTQADLLLSLIKYTQFFYPVLSIFSGYFLGLKYLSNQRLPFKDIFIYIPLIVALLYVLTSGGRNPLFIGIKLYAIGLFFTLPLVLPAVKRRWLLVRIAVLAITLSIFSTFVSDARSEFNNQDSFSSNFDNPILNSVSGLIEYMGAHYYGYQLRNVDTFDEAKLGYGYFTFNSLFDMKVPFATYIGFEKNIGNFFGYDVNPIDYFYLWENDKEGYYTTNSIYLDLKLDFGYVGTILFLLFFTRYTHKLFLKTQNKDTISIYVIFWYFMCFNFWAASNFNSFYADYMIEGLVMFFIFSRLFTKNISLNWKFNQRLQIQH</sequence>
<feature type="transmembrane region" description="Helical" evidence="1">
    <location>
        <begin position="6"/>
        <end position="25"/>
    </location>
</feature>
<feature type="transmembrane region" description="Helical" evidence="1">
    <location>
        <begin position="244"/>
        <end position="263"/>
    </location>
</feature>
<feature type="transmembrane region" description="Helical" evidence="1">
    <location>
        <begin position="432"/>
        <end position="451"/>
    </location>
</feature>
<dbReference type="NCBIfam" id="TIGR04370">
    <property type="entry name" value="glyco_rpt_poly"/>
    <property type="match status" value="1"/>
</dbReference>
<keyword evidence="1" id="KW-1133">Transmembrane helix</keyword>
<feature type="transmembrane region" description="Helical" evidence="1">
    <location>
        <begin position="32"/>
        <end position="52"/>
    </location>
</feature>
<evidence type="ECO:0000313" key="2">
    <source>
        <dbReference type="EMBL" id="GAA4053925.1"/>
    </source>
</evidence>
<evidence type="ECO:0008006" key="4">
    <source>
        <dbReference type="Google" id="ProtNLM"/>
    </source>
</evidence>